<dbReference type="Proteomes" id="UP000006327">
    <property type="component" value="Unassembled WGS sequence"/>
</dbReference>
<evidence type="ECO:0000313" key="8">
    <source>
        <dbReference type="EMBL" id="GAC19573.1"/>
    </source>
</evidence>
<dbReference type="Pfam" id="PF08281">
    <property type="entry name" value="Sigma70_r4_2"/>
    <property type="match status" value="1"/>
</dbReference>
<dbReference type="Gene3D" id="1.10.10.10">
    <property type="entry name" value="Winged helix-like DNA-binding domain superfamily/Winged helix DNA-binding domain"/>
    <property type="match status" value="1"/>
</dbReference>
<sequence>MVPNANNAESVQNITDSADYQQQTDTILMQQYASGDLRAFETLYNRHKGGLYRYFMRHIPESSLAEDLYQEIWNKVIVQADHYKPEAKFTTWLYTLAHNKLVDHVRHLSVVNKVVVRSHCDEESESPIELNPQPMHNDPESELSSARVAESLQLCIAQLPQAQKDSFLLKEEAGLSVKEISMVLNTSFEASKSRLRYAYENLRQCLQVKSGRAIL</sequence>
<evidence type="ECO:0000259" key="7">
    <source>
        <dbReference type="Pfam" id="PF08281"/>
    </source>
</evidence>
<dbReference type="GO" id="GO:0003677">
    <property type="term" value="F:DNA binding"/>
    <property type="evidence" value="ECO:0007669"/>
    <property type="project" value="UniProtKB-KW"/>
</dbReference>
<protein>
    <submittedName>
        <fullName evidence="8">RNA polymerase sigma-70 factor, ECF subfamily</fullName>
    </submittedName>
</protein>
<evidence type="ECO:0000256" key="4">
    <source>
        <dbReference type="ARBA" id="ARBA00023125"/>
    </source>
</evidence>
<evidence type="ECO:0000313" key="9">
    <source>
        <dbReference type="Proteomes" id="UP000006327"/>
    </source>
</evidence>
<evidence type="ECO:0000256" key="5">
    <source>
        <dbReference type="ARBA" id="ARBA00023163"/>
    </source>
</evidence>
<dbReference type="STRING" id="493475.GARC_2607"/>
<accession>K6YSA3</accession>
<dbReference type="PANTHER" id="PTHR43133">
    <property type="entry name" value="RNA POLYMERASE ECF-TYPE SIGMA FACTO"/>
    <property type="match status" value="1"/>
</dbReference>
<organism evidence="8 9">
    <name type="scientific">Paraglaciecola arctica BSs20135</name>
    <dbReference type="NCBI Taxonomy" id="493475"/>
    <lineage>
        <taxon>Bacteria</taxon>
        <taxon>Pseudomonadati</taxon>
        <taxon>Pseudomonadota</taxon>
        <taxon>Gammaproteobacteria</taxon>
        <taxon>Alteromonadales</taxon>
        <taxon>Alteromonadaceae</taxon>
        <taxon>Paraglaciecola</taxon>
    </lineage>
</organism>
<gene>
    <name evidence="8" type="primary">rpoE</name>
    <name evidence="8" type="ORF">GARC_2607</name>
</gene>
<feature type="domain" description="RNA polymerase sigma factor 70 region 4 type 2" evidence="7">
    <location>
        <begin position="150"/>
        <end position="199"/>
    </location>
</feature>
<dbReference type="GO" id="GO:0016987">
    <property type="term" value="F:sigma factor activity"/>
    <property type="evidence" value="ECO:0007669"/>
    <property type="project" value="UniProtKB-KW"/>
</dbReference>
<evidence type="ECO:0000256" key="1">
    <source>
        <dbReference type="ARBA" id="ARBA00010641"/>
    </source>
</evidence>
<keyword evidence="5" id="KW-0804">Transcription</keyword>
<proteinExistence type="inferred from homology"/>
<dbReference type="InterPro" id="IPR014284">
    <property type="entry name" value="RNA_pol_sigma-70_dom"/>
</dbReference>
<evidence type="ECO:0000256" key="2">
    <source>
        <dbReference type="ARBA" id="ARBA00023015"/>
    </source>
</evidence>
<dbReference type="EMBL" id="BAEO01000031">
    <property type="protein sequence ID" value="GAC19573.1"/>
    <property type="molecule type" value="Genomic_DNA"/>
</dbReference>
<dbReference type="eggNOG" id="COG1595">
    <property type="taxonomic scope" value="Bacteria"/>
</dbReference>
<evidence type="ECO:0000259" key="6">
    <source>
        <dbReference type="Pfam" id="PF04542"/>
    </source>
</evidence>
<dbReference type="InterPro" id="IPR013249">
    <property type="entry name" value="RNA_pol_sigma70_r4_t2"/>
</dbReference>
<keyword evidence="4" id="KW-0238">DNA-binding</keyword>
<name>K6YSA3_9ALTE</name>
<dbReference type="Pfam" id="PF04542">
    <property type="entry name" value="Sigma70_r2"/>
    <property type="match status" value="1"/>
</dbReference>
<dbReference type="InterPro" id="IPR036388">
    <property type="entry name" value="WH-like_DNA-bd_sf"/>
</dbReference>
<feature type="domain" description="RNA polymerase sigma-70 region 2" evidence="6">
    <location>
        <begin position="43"/>
        <end position="107"/>
    </location>
</feature>
<dbReference type="InterPro" id="IPR013324">
    <property type="entry name" value="RNA_pol_sigma_r3/r4-like"/>
</dbReference>
<evidence type="ECO:0000256" key="3">
    <source>
        <dbReference type="ARBA" id="ARBA00023082"/>
    </source>
</evidence>
<reference evidence="8 9" key="1">
    <citation type="journal article" date="2017" name="Antonie Van Leeuwenhoek">
        <title>Rhizobium rhizosphaerae sp. nov., a novel species isolated from rice rhizosphere.</title>
        <authorList>
            <person name="Zhao J.J."/>
            <person name="Zhang J."/>
            <person name="Zhang R.J."/>
            <person name="Zhang C.W."/>
            <person name="Yin H.Q."/>
            <person name="Zhang X.X."/>
        </authorList>
    </citation>
    <scope>NUCLEOTIDE SEQUENCE [LARGE SCALE GENOMIC DNA]</scope>
    <source>
        <strain evidence="8 9">BSs20135</strain>
    </source>
</reference>
<dbReference type="PANTHER" id="PTHR43133:SF8">
    <property type="entry name" value="RNA POLYMERASE SIGMA FACTOR HI_1459-RELATED"/>
    <property type="match status" value="1"/>
</dbReference>
<keyword evidence="2" id="KW-0805">Transcription regulation</keyword>
<dbReference type="InterPro" id="IPR013325">
    <property type="entry name" value="RNA_pol_sigma_r2"/>
</dbReference>
<dbReference type="SUPFAM" id="SSF88946">
    <property type="entry name" value="Sigma2 domain of RNA polymerase sigma factors"/>
    <property type="match status" value="1"/>
</dbReference>
<dbReference type="InterPro" id="IPR039425">
    <property type="entry name" value="RNA_pol_sigma-70-like"/>
</dbReference>
<dbReference type="InterPro" id="IPR007627">
    <property type="entry name" value="RNA_pol_sigma70_r2"/>
</dbReference>
<dbReference type="AlphaFoldDB" id="K6YSA3"/>
<dbReference type="SUPFAM" id="SSF88659">
    <property type="entry name" value="Sigma3 and sigma4 domains of RNA polymerase sigma factors"/>
    <property type="match status" value="1"/>
</dbReference>
<dbReference type="Gene3D" id="1.10.1740.10">
    <property type="match status" value="1"/>
</dbReference>
<comment type="caution">
    <text evidence="8">The sequence shown here is derived from an EMBL/GenBank/DDBJ whole genome shotgun (WGS) entry which is preliminary data.</text>
</comment>
<keyword evidence="9" id="KW-1185">Reference proteome</keyword>
<comment type="similarity">
    <text evidence="1">Belongs to the sigma-70 factor family. ECF subfamily.</text>
</comment>
<keyword evidence="3" id="KW-0731">Sigma factor</keyword>
<dbReference type="NCBIfam" id="TIGR02937">
    <property type="entry name" value="sigma70-ECF"/>
    <property type="match status" value="1"/>
</dbReference>
<dbReference type="GO" id="GO:0006352">
    <property type="term" value="P:DNA-templated transcription initiation"/>
    <property type="evidence" value="ECO:0007669"/>
    <property type="project" value="InterPro"/>
</dbReference>